<evidence type="ECO:0000313" key="3">
    <source>
        <dbReference type="Proteomes" id="UP001519273"/>
    </source>
</evidence>
<dbReference type="InterPro" id="IPR007313">
    <property type="entry name" value="FxsA"/>
</dbReference>
<keyword evidence="3" id="KW-1185">Reference proteome</keyword>
<keyword evidence="1" id="KW-1133">Transmembrane helix</keyword>
<sequence length="130" mass="14696">MLKWLIAAVIVIPLLEFYGFVTVGEHIGAGKTILLTFVTSIIGMAMMKFEGRKVLQDAKLQMNSGQIPGRTLLDGLCIFAGGILLMIPGFFTDIVGFTLIFPLTRPLYRYFLLRWIEKKMKNGSITFYRK</sequence>
<dbReference type="PANTHER" id="PTHR35335:SF1">
    <property type="entry name" value="UPF0716 PROTEIN FXSA"/>
    <property type="match status" value="1"/>
</dbReference>
<reference evidence="2 3" key="1">
    <citation type="submission" date="2021-03" db="EMBL/GenBank/DDBJ databases">
        <title>Genomic Encyclopedia of Type Strains, Phase IV (KMG-IV): sequencing the most valuable type-strain genomes for metagenomic binning, comparative biology and taxonomic classification.</title>
        <authorList>
            <person name="Goeker M."/>
        </authorList>
    </citation>
    <scope>NUCLEOTIDE SEQUENCE [LARGE SCALE GENOMIC DNA]</scope>
    <source>
        <strain evidence="2 3">DSM 23491</strain>
    </source>
</reference>
<name>A0ABS4H5K6_9BACL</name>
<accession>A0ABS4H5K6</accession>
<evidence type="ECO:0000256" key="1">
    <source>
        <dbReference type="SAM" id="Phobius"/>
    </source>
</evidence>
<dbReference type="PANTHER" id="PTHR35335">
    <property type="entry name" value="UPF0716 PROTEIN FXSA"/>
    <property type="match status" value="1"/>
</dbReference>
<feature type="transmembrane region" description="Helical" evidence="1">
    <location>
        <begin position="29"/>
        <end position="47"/>
    </location>
</feature>
<dbReference type="EMBL" id="JAGGKP010000007">
    <property type="protein sequence ID" value="MBP1937809.1"/>
    <property type="molecule type" value="Genomic_DNA"/>
</dbReference>
<organism evidence="2 3">
    <name type="scientific">Paenibacillus sediminis</name>
    <dbReference type="NCBI Taxonomy" id="664909"/>
    <lineage>
        <taxon>Bacteria</taxon>
        <taxon>Bacillati</taxon>
        <taxon>Bacillota</taxon>
        <taxon>Bacilli</taxon>
        <taxon>Bacillales</taxon>
        <taxon>Paenibacillaceae</taxon>
        <taxon>Paenibacillus</taxon>
    </lineage>
</organism>
<comment type="caution">
    <text evidence="2">The sequence shown here is derived from an EMBL/GenBank/DDBJ whole genome shotgun (WGS) entry which is preliminary data.</text>
</comment>
<evidence type="ECO:0000313" key="2">
    <source>
        <dbReference type="EMBL" id="MBP1937809.1"/>
    </source>
</evidence>
<protein>
    <submittedName>
        <fullName evidence="2">UPF0716 protein FxsA</fullName>
    </submittedName>
</protein>
<keyword evidence="1" id="KW-0472">Membrane</keyword>
<gene>
    <name evidence="2" type="ORF">J2Z20_002724</name>
</gene>
<dbReference type="Pfam" id="PF04186">
    <property type="entry name" value="FxsA"/>
    <property type="match status" value="1"/>
</dbReference>
<dbReference type="NCBIfam" id="NF008528">
    <property type="entry name" value="PRK11463.1-2"/>
    <property type="match status" value="1"/>
</dbReference>
<dbReference type="RefSeq" id="WP_209851115.1">
    <property type="nucleotide sequence ID" value="NZ_CBCRVE010000004.1"/>
</dbReference>
<dbReference type="Proteomes" id="UP001519273">
    <property type="component" value="Unassembled WGS sequence"/>
</dbReference>
<proteinExistence type="predicted"/>
<keyword evidence="1" id="KW-0812">Transmembrane</keyword>